<evidence type="ECO:0000313" key="1">
    <source>
        <dbReference type="EMBL" id="KAK3939768.1"/>
    </source>
</evidence>
<dbReference type="EMBL" id="MU853806">
    <property type="protein sequence ID" value="KAK3939768.1"/>
    <property type="molecule type" value="Genomic_DNA"/>
</dbReference>
<dbReference type="Proteomes" id="UP001303473">
    <property type="component" value="Unassembled WGS sequence"/>
</dbReference>
<reference evidence="2" key="1">
    <citation type="journal article" date="2023" name="Mol. Phylogenet. Evol.">
        <title>Genome-scale phylogeny and comparative genomics of the fungal order Sordariales.</title>
        <authorList>
            <person name="Hensen N."/>
            <person name="Bonometti L."/>
            <person name="Westerberg I."/>
            <person name="Brannstrom I.O."/>
            <person name="Guillou S."/>
            <person name="Cros-Aarteil S."/>
            <person name="Calhoun S."/>
            <person name="Haridas S."/>
            <person name="Kuo A."/>
            <person name="Mondo S."/>
            <person name="Pangilinan J."/>
            <person name="Riley R."/>
            <person name="LaButti K."/>
            <person name="Andreopoulos B."/>
            <person name="Lipzen A."/>
            <person name="Chen C."/>
            <person name="Yan M."/>
            <person name="Daum C."/>
            <person name="Ng V."/>
            <person name="Clum A."/>
            <person name="Steindorff A."/>
            <person name="Ohm R.A."/>
            <person name="Martin F."/>
            <person name="Silar P."/>
            <person name="Natvig D.O."/>
            <person name="Lalanne C."/>
            <person name="Gautier V."/>
            <person name="Ament-Velasquez S.L."/>
            <person name="Kruys A."/>
            <person name="Hutchinson M.I."/>
            <person name="Powell A.J."/>
            <person name="Barry K."/>
            <person name="Miller A.N."/>
            <person name="Grigoriev I.V."/>
            <person name="Debuchy R."/>
            <person name="Gladieux P."/>
            <person name="Hiltunen Thoren M."/>
            <person name="Johannesson H."/>
        </authorList>
    </citation>
    <scope>NUCLEOTIDE SEQUENCE [LARGE SCALE GENOMIC DNA]</scope>
    <source>
        <strain evidence="2">CBS 340.73</strain>
    </source>
</reference>
<protein>
    <submittedName>
        <fullName evidence="1">Uncharacterized protein</fullName>
    </submittedName>
</protein>
<accession>A0AAN6S4K3</accession>
<proteinExistence type="predicted"/>
<gene>
    <name evidence="1" type="ORF">QBC46DRAFT_408948</name>
</gene>
<keyword evidence="2" id="KW-1185">Reference proteome</keyword>
<organism evidence="1 2">
    <name type="scientific">Diplogelasinospora grovesii</name>
    <dbReference type="NCBI Taxonomy" id="303347"/>
    <lineage>
        <taxon>Eukaryota</taxon>
        <taxon>Fungi</taxon>
        <taxon>Dikarya</taxon>
        <taxon>Ascomycota</taxon>
        <taxon>Pezizomycotina</taxon>
        <taxon>Sordariomycetes</taxon>
        <taxon>Sordariomycetidae</taxon>
        <taxon>Sordariales</taxon>
        <taxon>Diplogelasinosporaceae</taxon>
        <taxon>Diplogelasinospora</taxon>
    </lineage>
</organism>
<evidence type="ECO:0000313" key="2">
    <source>
        <dbReference type="Proteomes" id="UP001303473"/>
    </source>
</evidence>
<comment type="caution">
    <text evidence="1">The sequence shown here is derived from an EMBL/GenBank/DDBJ whole genome shotgun (WGS) entry which is preliminary data.</text>
</comment>
<dbReference type="AlphaFoldDB" id="A0AAN6S4K3"/>
<sequence length="219" mass="24591">MRVKRNKLPVLDPPVWEEVDQDFDWQWAIVYEFVQGTKQDMKVAQTHLDFFYATGFAMEAFKQDNWHGGRLIDMNDVCSPFAKGWYPTGIRPRVAETWFWTLEFVGAPVIRRRIVRRPDNPPPDRGTQRMGKHGGIVEQSAGVWKAGRTLCVLGSSLSLALQSFSMGRGGCGTLAIHLTGGCAILSTGRPRDRTSQVVEQTLSLSALRHYGPRKKEAGT</sequence>
<name>A0AAN6S4K3_9PEZI</name>